<protein>
    <submittedName>
        <fullName evidence="1">Uncharacterized protein</fullName>
    </submittedName>
</protein>
<accession>A0ACB8U383</accession>
<organism evidence="1 2">
    <name type="scientific">Irpex rosettiformis</name>
    <dbReference type="NCBI Taxonomy" id="378272"/>
    <lineage>
        <taxon>Eukaryota</taxon>
        <taxon>Fungi</taxon>
        <taxon>Dikarya</taxon>
        <taxon>Basidiomycota</taxon>
        <taxon>Agaricomycotina</taxon>
        <taxon>Agaricomycetes</taxon>
        <taxon>Polyporales</taxon>
        <taxon>Irpicaceae</taxon>
        <taxon>Irpex</taxon>
    </lineage>
</organism>
<comment type="caution">
    <text evidence="1">The sequence shown here is derived from an EMBL/GenBank/DDBJ whole genome shotgun (WGS) entry which is preliminary data.</text>
</comment>
<proteinExistence type="predicted"/>
<name>A0ACB8U383_9APHY</name>
<evidence type="ECO:0000313" key="1">
    <source>
        <dbReference type="EMBL" id="KAI0088604.1"/>
    </source>
</evidence>
<dbReference type="Proteomes" id="UP001055072">
    <property type="component" value="Unassembled WGS sequence"/>
</dbReference>
<sequence>MNVYTHQPVVTEPLKQVYIGNVPVYRAVPPTPMLSPPSSVAVSTPSLVARSLTSSPSSSTILDEPEEFYRTEGRADDAHDLCRQHLDSYTFDTEDTPWFTGRTLLPYLHAHAPYAAQQQTVVFVPNPHALPYLPTITRKRRRADPTACDRVEVSWRPNHAWLRPFRAGTVANWTQGRRDYAKLVVDAGPWDTSLLSELAGRFIERAAEGLSDDLIYVAPYAREVYAEFQRRFGGDPAEVFAQQLRQCLLSEFRAWWLQTLPSSIYHLSRTSPCPPHALPFHHLSSALAVAEFAGDLFAHSLTAGHYLLLCINMLLDRLSILEEVYALHTIVHHAGEAMYGRLQSIDFVNKLQRQAGLIQPNASVFDHPNVVAEVSRVVEELATLVNGWANARLTPSPSECSDLVSEYSDHNPDMANYHEVTTASTPDTPPGLVLPSAAREAGKTTGRQPYPSDDVSNTCGMSLIRAQPDHGVSWAQVVKT</sequence>
<keyword evidence="2" id="KW-1185">Reference proteome</keyword>
<reference evidence="1" key="1">
    <citation type="journal article" date="2021" name="Environ. Microbiol.">
        <title>Gene family expansions and transcriptome signatures uncover fungal adaptations to wood decay.</title>
        <authorList>
            <person name="Hage H."/>
            <person name="Miyauchi S."/>
            <person name="Viragh M."/>
            <person name="Drula E."/>
            <person name="Min B."/>
            <person name="Chaduli D."/>
            <person name="Navarro D."/>
            <person name="Favel A."/>
            <person name="Norest M."/>
            <person name="Lesage-Meessen L."/>
            <person name="Balint B."/>
            <person name="Merenyi Z."/>
            <person name="de Eugenio L."/>
            <person name="Morin E."/>
            <person name="Martinez A.T."/>
            <person name="Baldrian P."/>
            <person name="Stursova M."/>
            <person name="Martinez M.J."/>
            <person name="Novotny C."/>
            <person name="Magnuson J.K."/>
            <person name="Spatafora J.W."/>
            <person name="Maurice S."/>
            <person name="Pangilinan J."/>
            <person name="Andreopoulos W."/>
            <person name="LaButti K."/>
            <person name="Hundley H."/>
            <person name="Na H."/>
            <person name="Kuo A."/>
            <person name="Barry K."/>
            <person name="Lipzen A."/>
            <person name="Henrissat B."/>
            <person name="Riley R."/>
            <person name="Ahrendt S."/>
            <person name="Nagy L.G."/>
            <person name="Grigoriev I.V."/>
            <person name="Martin F."/>
            <person name="Rosso M.N."/>
        </authorList>
    </citation>
    <scope>NUCLEOTIDE SEQUENCE</scope>
    <source>
        <strain evidence="1">CBS 384.51</strain>
    </source>
</reference>
<dbReference type="EMBL" id="MU274913">
    <property type="protein sequence ID" value="KAI0088604.1"/>
    <property type="molecule type" value="Genomic_DNA"/>
</dbReference>
<evidence type="ECO:0000313" key="2">
    <source>
        <dbReference type="Proteomes" id="UP001055072"/>
    </source>
</evidence>
<gene>
    <name evidence="1" type="ORF">BDY19DRAFT_948542</name>
</gene>